<dbReference type="AlphaFoldDB" id="A0A1B2IZU6"/>
<evidence type="ECO:0000313" key="2">
    <source>
        <dbReference type="Proteomes" id="UP000093267"/>
    </source>
</evidence>
<name>A0A1B2IZU6_9LACO</name>
<dbReference type="EMBL" id="CP014924">
    <property type="protein sequence ID" value="ANZ67557.1"/>
    <property type="molecule type" value="Genomic_DNA"/>
</dbReference>
<accession>A0A1B2IZU6</accession>
<gene>
    <name evidence="1" type="ORF">AYR63_10640</name>
</gene>
<dbReference type="RefSeq" id="WP_054711576.1">
    <property type="nucleotide sequence ID" value="NZ_CP014912.1"/>
</dbReference>
<dbReference type="STRING" id="240427.AYR62_03615"/>
<proteinExistence type="predicted"/>
<protein>
    <submittedName>
        <fullName evidence="1">Uncharacterized protein</fullName>
    </submittedName>
</protein>
<evidence type="ECO:0000313" key="1">
    <source>
        <dbReference type="EMBL" id="ANZ67557.1"/>
    </source>
</evidence>
<reference evidence="1 2" key="1">
    <citation type="submission" date="2016-03" db="EMBL/GenBank/DDBJ databases">
        <title>Pediococcus and Lactobacillus from brewery environment - whole genome sequencing and assembly.</title>
        <authorList>
            <person name="Behr J."/>
            <person name="Geissler A.J."/>
            <person name="Vogel R.F."/>
        </authorList>
    </citation>
    <scope>NUCLEOTIDE SEQUENCE [LARGE SCALE GENOMIC DNA]</scope>
    <source>
        <strain evidence="1 2">TMW 1.1995</strain>
    </source>
</reference>
<sequence>MNLIQFSSHPSVRKAWTQRLNQGGTLIEPKMMLAFRTTLHANDQRFGDRQPKRETVLVTKQ</sequence>
<dbReference type="KEGG" id="lpd:AYR62_03615"/>
<dbReference type="OrthoDB" id="2318890at2"/>
<organism evidence="1 2">
    <name type="scientific">Secundilactobacillus paracollinoides</name>
    <dbReference type="NCBI Taxonomy" id="240427"/>
    <lineage>
        <taxon>Bacteria</taxon>
        <taxon>Bacillati</taxon>
        <taxon>Bacillota</taxon>
        <taxon>Bacilli</taxon>
        <taxon>Lactobacillales</taxon>
        <taxon>Lactobacillaceae</taxon>
        <taxon>Secundilactobacillus</taxon>
    </lineage>
</organism>
<dbReference type="Proteomes" id="UP000093267">
    <property type="component" value="Chromosome"/>
</dbReference>
<keyword evidence="2" id="KW-1185">Reference proteome</keyword>